<dbReference type="InterPro" id="IPR003607">
    <property type="entry name" value="HD/PDEase_dom"/>
</dbReference>
<proteinExistence type="predicted"/>
<dbReference type="CDD" id="cd00077">
    <property type="entry name" value="HDc"/>
    <property type="match status" value="1"/>
</dbReference>
<dbReference type="PROSITE" id="PS51833">
    <property type="entry name" value="HDOD"/>
    <property type="match status" value="1"/>
</dbReference>
<dbReference type="Gene3D" id="1.10.3210.10">
    <property type="entry name" value="Hypothetical protein af1432"/>
    <property type="match status" value="1"/>
</dbReference>
<dbReference type="SMART" id="SM00471">
    <property type="entry name" value="HDc"/>
    <property type="match status" value="1"/>
</dbReference>
<dbReference type="Proteomes" id="UP000179129">
    <property type="component" value="Unassembled WGS sequence"/>
</dbReference>
<dbReference type="Pfam" id="PF08668">
    <property type="entry name" value="HDOD"/>
    <property type="match status" value="1"/>
</dbReference>
<dbReference type="PANTHER" id="PTHR33525">
    <property type="match status" value="1"/>
</dbReference>
<reference evidence="2 3" key="1">
    <citation type="journal article" date="2016" name="Nat. Commun.">
        <title>Thousands of microbial genomes shed light on interconnected biogeochemical processes in an aquifer system.</title>
        <authorList>
            <person name="Anantharaman K."/>
            <person name="Brown C.T."/>
            <person name="Hug L.A."/>
            <person name="Sharon I."/>
            <person name="Castelle C.J."/>
            <person name="Probst A.J."/>
            <person name="Thomas B.C."/>
            <person name="Singh A."/>
            <person name="Wilkins M.J."/>
            <person name="Karaoz U."/>
            <person name="Brodie E.L."/>
            <person name="Williams K.H."/>
            <person name="Hubbard S.S."/>
            <person name="Banfield J.F."/>
        </authorList>
    </citation>
    <scope>NUCLEOTIDE SEQUENCE [LARGE SCALE GENOMIC DNA]</scope>
</reference>
<evidence type="ECO:0000313" key="3">
    <source>
        <dbReference type="Proteomes" id="UP000179129"/>
    </source>
</evidence>
<evidence type="ECO:0000259" key="1">
    <source>
        <dbReference type="PROSITE" id="PS51833"/>
    </source>
</evidence>
<dbReference type="AlphaFoldDB" id="A0A1F5YX38"/>
<dbReference type="InterPro" id="IPR052340">
    <property type="entry name" value="RNase_Y/CdgJ"/>
</dbReference>
<dbReference type="STRING" id="1817867.A3F83_08040"/>
<feature type="domain" description="HDOD" evidence="1">
    <location>
        <begin position="17"/>
        <end position="216"/>
    </location>
</feature>
<dbReference type="EMBL" id="MFIX01000107">
    <property type="protein sequence ID" value="OGG04644.1"/>
    <property type="molecule type" value="Genomic_DNA"/>
</dbReference>
<dbReference type="SUPFAM" id="SSF109604">
    <property type="entry name" value="HD-domain/PDEase-like"/>
    <property type="match status" value="1"/>
</dbReference>
<name>A0A1F5YX38_9BACT</name>
<comment type="caution">
    <text evidence="2">The sequence shown here is derived from an EMBL/GenBank/DDBJ whole genome shotgun (WGS) entry which is preliminary data.</text>
</comment>
<sequence length="293" mass="32972">MYTLKELIDQLLNIKKLPTLPPVIFILEKSLNVKEPDVHRVSRIISDDPPLTSALLKLANSVMYTARRKTTTVQEAIVRLGFKEIRKLVFDVGMVRYVSALPKGLIDPQKFWEHSIGVAFCMEEIQLRTGLRDHDGSSAHVVGLLHDLGRLISATYLPDVHQNLPDNEQSEDPRKSILDLEAQRIGIDHTQIAAAVLERWGLPLEIVNCVRFHHQPDVAPKIQRKDIYLLHLADSICRIGRVGDSGEGRLKEIKQAVWDTLGLESARTEEILVQVREKIKNSGVLSSIIGIKS</sequence>
<accession>A0A1F5YX38</accession>
<dbReference type="NCBIfam" id="TIGR00277">
    <property type="entry name" value="HDIG"/>
    <property type="match status" value="1"/>
</dbReference>
<dbReference type="InterPro" id="IPR006675">
    <property type="entry name" value="HDIG_dom"/>
</dbReference>
<evidence type="ECO:0000313" key="2">
    <source>
        <dbReference type="EMBL" id="OGG04644.1"/>
    </source>
</evidence>
<organism evidence="2 3">
    <name type="scientific">Candidatus Glassbacteria bacterium RIFCSPLOWO2_12_FULL_58_11</name>
    <dbReference type="NCBI Taxonomy" id="1817867"/>
    <lineage>
        <taxon>Bacteria</taxon>
        <taxon>Candidatus Glassiibacteriota</taxon>
    </lineage>
</organism>
<protein>
    <recommendedName>
        <fullName evidence="1">HDOD domain-containing protein</fullName>
    </recommendedName>
</protein>
<gene>
    <name evidence="2" type="ORF">A3F83_08040</name>
</gene>
<dbReference type="PANTHER" id="PTHR33525:SF5">
    <property type="entry name" value="TWO COMPONENT SIGNAL TRANSDUCTION SYSTEM RESPONSE REGULATOR"/>
    <property type="match status" value="1"/>
</dbReference>
<dbReference type="InterPro" id="IPR013976">
    <property type="entry name" value="HDOD"/>
</dbReference>